<dbReference type="GO" id="GO:0016758">
    <property type="term" value="F:hexosyltransferase activity"/>
    <property type="evidence" value="ECO:0007669"/>
    <property type="project" value="InterPro"/>
</dbReference>
<comment type="similarity">
    <text evidence="7">Belongs to the glycosyltransferase 87 family.</text>
</comment>
<keyword evidence="3" id="KW-0808">Transferase</keyword>
<feature type="transmembrane region" description="Helical" evidence="8">
    <location>
        <begin position="307"/>
        <end position="323"/>
    </location>
</feature>
<dbReference type="GO" id="GO:0005886">
    <property type="term" value="C:plasma membrane"/>
    <property type="evidence" value="ECO:0007669"/>
    <property type="project" value="UniProtKB-SubCell"/>
</dbReference>
<feature type="transmembrane region" description="Helical" evidence="8">
    <location>
        <begin position="76"/>
        <end position="109"/>
    </location>
</feature>
<feature type="transmembrane region" description="Helical" evidence="8">
    <location>
        <begin position="130"/>
        <end position="155"/>
    </location>
</feature>
<feature type="transmembrane region" description="Helical" evidence="8">
    <location>
        <begin position="258"/>
        <end position="276"/>
    </location>
</feature>
<protein>
    <submittedName>
        <fullName evidence="9">Protein of uncharacterized function (DUF2029)</fullName>
    </submittedName>
</protein>
<comment type="subcellular location">
    <subcellularLocation>
        <location evidence="1">Cell membrane</location>
        <topology evidence="1">Multi-pass membrane protein</topology>
    </subcellularLocation>
</comment>
<accession>A0A380ZUY9</accession>
<evidence type="ECO:0000313" key="10">
    <source>
        <dbReference type="Proteomes" id="UP000255515"/>
    </source>
</evidence>
<dbReference type="AlphaFoldDB" id="A0A380ZUY9"/>
<evidence type="ECO:0000256" key="3">
    <source>
        <dbReference type="ARBA" id="ARBA00022679"/>
    </source>
</evidence>
<feature type="transmembrane region" description="Helical" evidence="8">
    <location>
        <begin position="161"/>
        <end position="185"/>
    </location>
</feature>
<feature type="transmembrane region" description="Helical" evidence="8">
    <location>
        <begin position="192"/>
        <end position="210"/>
    </location>
</feature>
<keyword evidence="4 8" id="KW-0812">Transmembrane</keyword>
<gene>
    <name evidence="9" type="ORF">NCTC11661_01950</name>
</gene>
<evidence type="ECO:0000313" key="9">
    <source>
        <dbReference type="EMBL" id="SUV52805.1"/>
    </source>
</evidence>
<dbReference type="Proteomes" id="UP000255515">
    <property type="component" value="Unassembled WGS sequence"/>
</dbReference>
<dbReference type="Pfam" id="PF09594">
    <property type="entry name" value="GT87"/>
    <property type="match status" value="1"/>
</dbReference>
<evidence type="ECO:0000256" key="1">
    <source>
        <dbReference type="ARBA" id="ARBA00004651"/>
    </source>
</evidence>
<evidence type="ECO:0000256" key="5">
    <source>
        <dbReference type="ARBA" id="ARBA00022989"/>
    </source>
</evidence>
<evidence type="ECO:0000256" key="7">
    <source>
        <dbReference type="ARBA" id="ARBA00024033"/>
    </source>
</evidence>
<dbReference type="RefSeq" id="WP_002688057.1">
    <property type="nucleotide sequence ID" value="NZ_UFTJ01000003.1"/>
</dbReference>
<feature type="transmembrane region" description="Helical" evidence="8">
    <location>
        <begin position="12"/>
        <end position="32"/>
    </location>
</feature>
<reference evidence="9 10" key="1">
    <citation type="submission" date="2018-06" db="EMBL/GenBank/DDBJ databases">
        <authorList>
            <consortium name="Pathogen Informatics"/>
            <person name="Doyle S."/>
        </authorList>
    </citation>
    <scope>NUCLEOTIDE SEQUENCE [LARGE SCALE GENOMIC DNA]</scope>
    <source>
        <strain evidence="9 10">NCTC11661</strain>
    </source>
</reference>
<keyword evidence="5 8" id="KW-1133">Transmembrane helix</keyword>
<keyword evidence="2" id="KW-1003">Cell membrane</keyword>
<dbReference type="InterPro" id="IPR018584">
    <property type="entry name" value="GT87"/>
</dbReference>
<evidence type="ECO:0000256" key="4">
    <source>
        <dbReference type="ARBA" id="ARBA00022692"/>
    </source>
</evidence>
<evidence type="ECO:0000256" key="6">
    <source>
        <dbReference type="ARBA" id="ARBA00023136"/>
    </source>
</evidence>
<keyword evidence="6 8" id="KW-0472">Membrane</keyword>
<name>A0A380ZUY9_9FLAO</name>
<evidence type="ECO:0000256" key="8">
    <source>
        <dbReference type="SAM" id="Phobius"/>
    </source>
</evidence>
<sequence length="395" mass="45537">MKNAKAIFLKGLYHPKIIFGIYFLVAIASALVKYMNGQLAYNNYMIFKNVFTNIRLQQNIYDLYPDVHFDSNHYGVFFSVLIAPFAILPDGLGIILWNIANAAVLVYAFSKLPFSQKYISLLAWLCLQEYITAAVSLQFNVALTGLLVLSAIFIYERKETQSAIAILIGFFVKLYGIVGLANFFFIQNKLKFILSFIGFGLLFLILPMFLSSVEFGLKSYYDWYISLTEKNLSNQVLGNRQDYSIMGIVRRVLGNADISNFYFLIPGGLLFALPYLRTKQFKHLAFQMMILASTLLFVVLFSSGSESPTYIIAVVGVMIWYIMQKKRNWFIHALLIFVMVITCFSFSDIFPRYIKDEYIIKYSLKALPCALVWFRVIYELMTKDFEKDYQLKESV</sequence>
<feature type="transmembrane region" description="Helical" evidence="8">
    <location>
        <begin position="330"/>
        <end position="347"/>
    </location>
</feature>
<proteinExistence type="inferred from homology"/>
<organism evidence="9 10">
    <name type="scientific">Bergeyella zoohelcum</name>
    <dbReference type="NCBI Taxonomy" id="1015"/>
    <lineage>
        <taxon>Bacteria</taxon>
        <taxon>Pseudomonadati</taxon>
        <taxon>Bacteroidota</taxon>
        <taxon>Flavobacteriia</taxon>
        <taxon>Flavobacteriales</taxon>
        <taxon>Weeksellaceae</taxon>
        <taxon>Bergeyella</taxon>
    </lineage>
</organism>
<dbReference type="EMBL" id="UFTJ01000003">
    <property type="protein sequence ID" value="SUV52805.1"/>
    <property type="molecule type" value="Genomic_DNA"/>
</dbReference>
<evidence type="ECO:0000256" key="2">
    <source>
        <dbReference type="ARBA" id="ARBA00022475"/>
    </source>
</evidence>